<accession>A0ABT4VSU7</accession>
<proteinExistence type="predicted"/>
<comment type="caution">
    <text evidence="1">The sequence shown here is derived from an EMBL/GenBank/DDBJ whole genome shotgun (WGS) entry which is preliminary data.</text>
</comment>
<dbReference type="InterPro" id="IPR023393">
    <property type="entry name" value="START-like_dom_sf"/>
</dbReference>
<dbReference type="EMBL" id="JAPJZH010000015">
    <property type="protein sequence ID" value="MDA4847788.1"/>
    <property type="molecule type" value="Genomic_DNA"/>
</dbReference>
<gene>
    <name evidence="1" type="ORF">OOZ53_20680</name>
</gene>
<protein>
    <recommendedName>
        <fullName evidence="3">SRPBCC family protein</fullName>
    </recommendedName>
</protein>
<dbReference type="SUPFAM" id="SSF55961">
    <property type="entry name" value="Bet v1-like"/>
    <property type="match status" value="1"/>
</dbReference>
<dbReference type="Gene3D" id="3.30.530.20">
    <property type="match status" value="1"/>
</dbReference>
<name>A0ABT4VSU7_9HYPH</name>
<reference evidence="1" key="1">
    <citation type="submission" date="2022-11" db="EMBL/GenBank/DDBJ databases">
        <title>Hoeflea poritis sp. nov., isolated from scleractinian coral Porites lutea.</title>
        <authorList>
            <person name="Zhang G."/>
            <person name="Wei Q."/>
            <person name="Cai L."/>
        </authorList>
    </citation>
    <scope>NUCLEOTIDE SEQUENCE</scope>
    <source>
        <strain evidence="1">E7-10</strain>
    </source>
</reference>
<evidence type="ECO:0000313" key="2">
    <source>
        <dbReference type="Proteomes" id="UP001148313"/>
    </source>
</evidence>
<dbReference type="Proteomes" id="UP001148313">
    <property type="component" value="Unassembled WGS sequence"/>
</dbReference>
<dbReference type="RefSeq" id="WP_271091626.1">
    <property type="nucleotide sequence ID" value="NZ_JAPJZH010000015.1"/>
</dbReference>
<organism evidence="1 2">
    <name type="scientific">Hoeflea poritis</name>
    <dbReference type="NCBI Taxonomy" id="2993659"/>
    <lineage>
        <taxon>Bacteria</taxon>
        <taxon>Pseudomonadati</taxon>
        <taxon>Pseudomonadota</taxon>
        <taxon>Alphaproteobacteria</taxon>
        <taxon>Hyphomicrobiales</taxon>
        <taxon>Rhizobiaceae</taxon>
        <taxon>Hoeflea</taxon>
    </lineage>
</organism>
<evidence type="ECO:0008006" key="3">
    <source>
        <dbReference type="Google" id="ProtNLM"/>
    </source>
</evidence>
<evidence type="ECO:0000313" key="1">
    <source>
        <dbReference type="EMBL" id="MDA4847788.1"/>
    </source>
</evidence>
<sequence>MNAAPVAVFSVLADMENRAAVLKSVKRVVRVGPLPIETGTRIREKRTAGSLFKGPFRIVDYRPPNRISFAYRWLGIPLRVDVALRDERGGTLVTVSSPSGTVGPFGPLVQMIATRLIAQWERDLSDVRRHVEPRANPAWRAGLGA</sequence>
<keyword evidence="2" id="KW-1185">Reference proteome</keyword>